<dbReference type="Proteomes" id="UP000003751">
    <property type="component" value="Unassembled WGS sequence"/>
</dbReference>
<reference evidence="2" key="2">
    <citation type="submission" date="2016-11" db="EMBL/GenBank/DDBJ databases">
        <authorList>
            <person name="Jaros S."/>
            <person name="Januszkiewicz K."/>
            <person name="Wedrychowicz H."/>
        </authorList>
    </citation>
    <scope>NUCLEOTIDE SEQUENCE [LARGE SCALE GENOMIC DNA]</scope>
    <source>
        <strain evidence="2">DX253</strain>
    </source>
</reference>
<dbReference type="InterPro" id="IPR029058">
    <property type="entry name" value="AB_hydrolase_fold"/>
</dbReference>
<evidence type="ECO:0000313" key="1">
    <source>
        <dbReference type="EMBL" id="EFW93533.1"/>
    </source>
</evidence>
<dbReference type="AlphaFoldDB" id="E7QPT0"/>
<proteinExistence type="predicted"/>
<organism evidence="1 3">
    <name type="scientific">Haladaptatus paucihalophilus DX253</name>
    <dbReference type="NCBI Taxonomy" id="797209"/>
    <lineage>
        <taxon>Archaea</taxon>
        <taxon>Methanobacteriati</taxon>
        <taxon>Methanobacteriota</taxon>
        <taxon>Stenosarchaea group</taxon>
        <taxon>Halobacteria</taxon>
        <taxon>Halobacteriales</taxon>
        <taxon>Haladaptataceae</taxon>
        <taxon>Haladaptatus</taxon>
    </lineage>
</organism>
<sequence>MRTVVTSDRLAEDGVSVEHRDYEAMVHGFANMLGVVDTTDEFFAYAGERLRSTFEGE</sequence>
<accession>E7QPT0</accession>
<gene>
    <name evidence="2" type="ORF">SAMN05444342_3301</name>
    <name evidence="1" type="ORF">ZOD2009_03942</name>
</gene>
<reference evidence="1 3" key="1">
    <citation type="journal article" date="2014" name="ISME J.">
        <title>Trehalose/2-sulfotrehalose biosynthesis and glycine-betaine uptake are widely spread mechanisms for osmoadaptation in the Halobacteriales.</title>
        <authorList>
            <person name="Youssef N.H."/>
            <person name="Savage-Ashlock K.N."/>
            <person name="McCully A.L."/>
            <person name="Luedtke B."/>
            <person name="Shaw E.I."/>
            <person name="Hoff W.D."/>
            <person name="Elshahed M.S."/>
        </authorList>
    </citation>
    <scope>NUCLEOTIDE SEQUENCE [LARGE SCALE GENOMIC DNA]</scope>
    <source>
        <strain evidence="1 3">DX253</strain>
    </source>
</reference>
<name>E7QPT0_HALPU</name>
<dbReference type="Gene3D" id="3.40.50.1820">
    <property type="entry name" value="alpha/beta hydrolase"/>
    <property type="match status" value="1"/>
</dbReference>
<dbReference type="PATRIC" id="fig|797209.4.peg.776"/>
<evidence type="ECO:0000313" key="4">
    <source>
        <dbReference type="Proteomes" id="UP000184203"/>
    </source>
</evidence>
<evidence type="ECO:0000313" key="3">
    <source>
        <dbReference type="Proteomes" id="UP000003751"/>
    </source>
</evidence>
<evidence type="ECO:0000313" key="2">
    <source>
        <dbReference type="EMBL" id="SHL21616.1"/>
    </source>
</evidence>
<dbReference type="STRING" id="797209.GCA_000376445_03708"/>
<protein>
    <submittedName>
        <fullName evidence="1">Uncharacterized protein</fullName>
    </submittedName>
</protein>
<dbReference type="EMBL" id="AEMG01000003">
    <property type="protein sequence ID" value="EFW93533.1"/>
    <property type="molecule type" value="Genomic_DNA"/>
</dbReference>
<dbReference type="EMBL" id="FRAN01000005">
    <property type="protein sequence ID" value="SHL21616.1"/>
    <property type="molecule type" value="Genomic_DNA"/>
</dbReference>
<reference evidence="4" key="3">
    <citation type="submission" date="2016-11" db="EMBL/GenBank/DDBJ databases">
        <authorList>
            <person name="Varghese N."/>
            <person name="Submissions S."/>
        </authorList>
    </citation>
    <scope>NUCLEOTIDE SEQUENCE [LARGE SCALE GENOMIC DNA]</scope>
    <source>
        <strain evidence="4">DX253</strain>
    </source>
</reference>
<keyword evidence="4" id="KW-1185">Reference proteome</keyword>
<dbReference type="Proteomes" id="UP000184203">
    <property type="component" value="Unassembled WGS sequence"/>
</dbReference>